<keyword evidence="1" id="KW-0812">Transmembrane</keyword>
<dbReference type="PIRSF" id="PIRSF018266">
    <property type="entry name" value="FecR"/>
    <property type="match status" value="1"/>
</dbReference>
<proteinExistence type="predicted"/>
<feature type="domain" description="FecR N-terminal" evidence="3">
    <location>
        <begin position="15"/>
        <end position="56"/>
    </location>
</feature>
<dbReference type="EMBL" id="JAINVV010000015">
    <property type="protein sequence ID" value="MBY8826241.1"/>
    <property type="molecule type" value="Genomic_DNA"/>
</dbReference>
<dbReference type="Gene3D" id="3.55.50.30">
    <property type="match status" value="1"/>
</dbReference>
<dbReference type="PANTHER" id="PTHR30273:SF2">
    <property type="entry name" value="PROTEIN FECR"/>
    <property type="match status" value="1"/>
</dbReference>
<comment type="caution">
    <text evidence="4">The sequence shown here is derived from an EMBL/GenBank/DDBJ whole genome shotgun (WGS) entry which is preliminary data.</text>
</comment>
<dbReference type="Pfam" id="PF16220">
    <property type="entry name" value="DUF4880"/>
    <property type="match status" value="1"/>
</dbReference>
<dbReference type="InterPro" id="IPR032623">
    <property type="entry name" value="FecR_N"/>
</dbReference>
<dbReference type="PANTHER" id="PTHR30273">
    <property type="entry name" value="PERIPLASMIC SIGNAL SENSOR AND SIGMA FACTOR ACTIVATOR FECR-RELATED"/>
    <property type="match status" value="1"/>
</dbReference>
<gene>
    <name evidence="4" type="ORF">K7G82_28320</name>
</gene>
<reference evidence="4 5" key="1">
    <citation type="submission" date="2021-08" db="EMBL/GenBank/DDBJ databases">
        <authorList>
            <person name="Tuo L."/>
        </authorList>
    </citation>
    <scope>NUCLEOTIDE SEQUENCE [LARGE SCALE GENOMIC DNA]</scope>
    <source>
        <strain evidence="4 5">JCM 31229</strain>
    </source>
</reference>
<name>A0ABS7PY10_9SPHN</name>
<keyword evidence="1" id="KW-0472">Membrane</keyword>
<accession>A0ABS7PY10</accession>
<evidence type="ECO:0000256" key="1">
    <source>
        <dbReference type="SAM" id="Phobius"/>
    </source>
</evidence>
<dbReference type="InterPro" id="IPR012373">
    <property type="entry name" value="Ferrdict_sens_TM"/>
</dbReference>
<feature type="domain" description="FecR protein" evidence="2">
    <location>
        <begin position="123"/>
        <end position="214"/>
    </location>
</feature>
<evidence type="ECO:0000313" key="5">
    <source>
        <dbReference type="Proteomes" id="UP000706039"/>
    </source>
</evidence>
<keyword evidence="1" id="KW-1133">Transmembrane helix</keyword>
<evidence type="ECO:0000259" key="3">
    <source>
        <dbReference type="Pfam" id="PF16220"/>
    </source>
</evidence>
<organism evidence="4 5">
    <name type="scientific">Sphingomonas colocasiae</name>
    <dbReference type="NCBI Taxonomy" id="1848973"/>
    <lineage>
        <taxon>Bacteria</taxon>
        <taxon>Pseudomonadati</taxon>
        <taxon>Pseudomonadota</taxon>
        <taxon>Alphaproteobacteria</taxon>
        <taxon>Sphingomonadales</taxon>
        <taxon>Sphingomonadaceae</taxon>
        <taxon>Sphingomonas</taxon>
    </lineage>
</organism>
<dbReference type="RefSeq" id="WP_222993699.1">
    <property type="nucleotide sequence ID" value="NZ_JAINVV010000015.1"/>
</dbReference>
<sequence>MSLSVVETGPQTRLEEASTWCLRLSEGALSIEEHAAFDAWIDADPDNLDAFERTVRVWQRFGAAATTPEFIEVRERALATYRKRNQARWSAPSGSRRALWSIAACLVLAFVAGVLWLQSQPDIYRTAVGERRLVVLADGSRISLDAATRVDVRLEKDRRVLVLRQGRAKFDVARDPFRPFSVAAGDKTVVATGTSFSVELLRRQMHVVLYEGQVAVMAKASSDAVAVPVGLKGRDGAADRLLKPGSELVANMSQPTASVAPTDLARSLSWEVGQLTFIDEPLYSAVERVNRYSTRKIELKDARAAKLEINGVFNTGDVDAFIVGVRETLPVRITPEGETVVIASER</sequence>
<dbReference type="InterPro" id="IPR006860">
    <property type="entry name" value="FecR"/>
</dbReference>
<evidence type="ECO:0000259" key="2">
    <source>
        <dbReference type="Pfam" id="PF04773"/>
    </source>
</evidence>
<dbReference type="Gene3D" id="2.60.120.1440">
    <property type="match status" value="1"/>
</dbReference>
<feature type="transmembrane region" description="Helical" evidence="1">
    <location>
        <begin position="98"/>
        <end position="117"/>
    </location>
</feature>
<keyword evidence="5" id="KW-1185">Reference proteome</keyword>
<dbReference type="Pfam" id="PF04773">
    <property type="entry name" value="FecR"/>
    <property type="match status" value="1"/>
</dbReference>
<evidence type="ECO:0000313" key="4">
    <source>
        <dbReference type="EMBL" id="MBY8826241.1"/>
    </source>
</evidence>
<dbReference type="Proteomes" id="UP000706039">
    <property type="component" value="Unassembled WGS sequence"/>
</dbReference>
<protein>
    <submittedName>
        <fullName evidence="4">FecR domain-containing protein</fullName>
    </submittedName>
</protein>